<sequence length="177" mass="20311">MTIVFSSWVYFLLLYFLYTLNTIFCSSPTLLLLETHTPSSFFCSLTSLFIVEPVDKRAAHPGNQNKRVRVHDDNPPLQPINNEDKHQEGCSRGSDPQQPHRPPSNNKQQQHAGSVTGTRLVFCYKEWGARSDRLFYDDQKHYEAKGTSLLTVETITRGRQTTINEFKTANKKESMTQ</sequence>
<keyword evidence="2" id="KW-0472">Membrane</keyword>
<accession>A0A197JS88</accession>
<proteinExistence type="predicted"/>
<evidence type="ECO:0000313" key="3">
    <source>
        <dbReference type="EMBL" id="OAQ27828.1"/>
    </source>
</evidence>
<evidence type="ECO:0000256" key="1">
    <source>
        <dbReference type="SAM" id="MobiDB-lite"/>
    </source>
</evidence>
<dbReference type="AlphaFoldDB" id="A0A197JS88"/>
<gene>
    <name evidence="3" type="ORF">K457DRAFT_610323</name>
</gene>
<reference evidence="3 4" key="1">
    <citation type="submission" date="2016-05" db="EMBL/GenBank/DDBJ databases">
        <title>Genome sequencing reveals origins of a unique bacterial endosymbiosis in the earliest lineages of terrestrial Fungi.</title>
        <authorList>
            <consortium name="DOE Joint Genome Institute"/>
            <person name="Uehling J."/>
            <person name="Gryganskyi A."/>
            <person name="Hameed K."/>
            <person name="Tschaplinski T."/>
            <person name="Misztal P."/>
            <person name="Wu S."/>
            <person name="Desiro A."/>
            <person name="Vande Pol N."/>
            <person name="Du Z.-Y."/>
            <person name="Zienkiewicz A."/>
            <person name="Zienkiewicz K."/>
            <person name="Morin E."/>
            <person name="Tisserant E."/>
            <person name="Splivallo R."/>
            <person name="Hainaut M."/>
            <person name="Henrissat B."/>
            <person name="Ohm R."/>
            <person name="Kuo A."/>
            <person name="Yan J."/>
            <person name="Lipzen A."/>
            <person name="Nolan M."/>
            <person name="Labutti K."/>
            <person name="Barry K."/>
            <person name="Goldstein A."/>
            <person name="Labbe J."/>
            <person name="Schadt C."/>
            <person name="Tuskan G."/>
            <person name="Grigoriev I."/>
            <person name="Martin F."/>
            <person name="Vilgalys R."/>
            <person name="Bonito G."/>
        </authorList>
    </citation>
    <scope>NUCLEOTIDE SEQUENCE [LARGE SCALE GENOMIC DNA]</scope>
    <source>
        <strain evidence="3 4">AG-77</strain>
    </source>
</reference>
<organism evidence="3 4">
    <name type="scientific">Linnemannia elongata AG-77</name>
    <dbReference type="NCBI Taxonomy" id="1314771"/>
    <lineage>
        <taxon>Eukaryota</taxon>
        <taxon>Fungi</taxon>
        <taxon>Fungi incertae sedis</taxon>
        <taxon>Mucoromycota</taxon>
        <taxon>Mortierellomycotina</taxon>
        <taxon>Mortierellomycetes</taxon>
        <taxon>Mortierellales</taxon>
        <taxon>Mortierellaceae</taxon>
        <taxon>Linnemannia</taxon>
    </lineage>
</organism>
<evidence type="ECO:0000313" key="4">
    <source>
        <dbReference type="Proteomes" id="UP000078512"/>
    </source>
</evidence>
<dbReference type="Proteomes" id="UP000078512">
    <property type="component" value="Unassembled WGS sequence"/>
</dbReference>
<keyword evidence="2" id="KW-1133">Transmembrane helix</keyword>
<dbReference type="EMBL" id="KV442053">
    <property type="protein sequence ID" value="OAQ27828.1"/>
    <property type="molecule type" value="Genomic_DNA"/>
</dbReference>
<evidence type="ECO:0000256" key="2">
    <source>
        <dbReference type="SAM" id="Phobius"/>
    </source>
</evidence>
<protein>
    <submittedName>
        <fullName evidence="3">Uncharacterized protein</fullName>
    </submittedName>
</protein>
<keyword evidence="2" id="KW-0812">Transmembrane</keyword>
<feature type="transmembrane region" description="Helical" evidence="2">
    <location>
        <begin position="12"/>
        <end position="33"/>
    </location>
</feature>
<feature type="compositionally biased region" description="Polar residues" evidence="1">
    <location>
        <begin position="103"/>
        <end position="113"/>
    </location>
</feature>
<keyword evidence="4" id="KW-1185">Reference proteome</keyword>
<name>A0A197JS88_9FUNG</name>
<feature type="region of interest" description="Disordered" evidence="1">
    <location>
        <begin position="60"/>
        <end position="113"/>
    </location>
</feature>